<feature type="binding site" evidence="5">
    <location>
        <position position="38"/>
    </location>
    <ligand>
        <name>AMP</name>
        <dbReference type="ChEBI" id="CHEBI:456215"/>
    </ligand>
</feature>
<keyword evidence="5" id="KW-0862">Zinc</keyword>
<keyword evidence="2 5" id="KW-0545">Nucleotide biosynthesis</keyword>
<dbReference type="Gene3D" id="3.40.50.300">
    <property type="entry name" value="P-loop containing nucleotide triphosphate hydrolases"/>
    <property type="match status" value="1"/>
</dbReference>
<feature type="binding site" evidence="5">
    <location>
        <position position="168"/>
    </location>
    <ligand>
        <name>AMP</name>
        <dbReference type="ChEBI" id="CHEBI:456215"/>
    </ligand>
</feature>
<comment type="domain">
    <text evidence="5">Consists of three domains, a large central CORE domain and two small peripheral domains, NMPbind and LID, which undergo movements during catalysis. The LID domain closes over the site of phosphoryl transfer upon ATP binding. Assembling and dissambling the active center during each catalytic cycle provides an effective means to prevent ATP hydrolysis. Some bacteria have evolved a zinc-coordinating structure that stabilizes the LID domain.</text>
</comment>
<dbReference type="RefSeq" id="WP_201327211.1">
    <property type="nucleotide sequence ID" value="NZ_AP017470.1"/>
</dbReference>
<keyword evidence="5 7" id="KW-0067">ATP-binding</keyword>
<feature type="binding site" evidence="5">
    <location>
        <position position="124"/>
    </location>
    <ligand>
        <name>ATP</name>
        <dbReference type="ChEBI" id="CHEBI:30616"/>
    </ligand>
</feature>
<dbReference type="KEGG" id="thyd:TTHT_1397"/>
<keyword evidence="4 5" id="KW-0418">Kinase</keyword>
<dbReference type="Proteomes" id="UP000595564">
    <property type="component" value="Chromosome"/>
</dbReference>
<evidence type="ECO:0000313" key="9">
    <source>
        <dbReference type="EMBL" id="BBB32909.1"/>
    </source>
</evidence>
<dbReference type="Pfam" id="PF05191">
    <property type="entry name" value="ADK_lid"/>
    <property type="match status" value="1"/>
</dbReference>
<keyword evidence="5" id="KW-0479">Metal-binding</keyword>
<dbReference type="EC" id="2.7.4.3" evidence="5 7"/>
<feature type="domain" description="Adenylate kinase active site lid" evidence="8">
    <location>
        <begin position="124"/>
        <end position="159"/>
    </location>
</feature>
<dbReference type="PRINTS" id="PR00094">
    <property type="entry name" value="ADENYLTKNASE"/>
</dbReference>
<feature type="binding site" evidence="5">
    <location>
        <position position="127"/>
    </location>
    <ligand>
        <name>Zn(2+)</name>
        <dbReference type="ChEBI" id="CHEBI:29105"/>
        <note>structural</note>
    </ligand>
</feature>
<feature type="binding site" evidence="5">
    <location>
        <position position="33"/>
    </location>
    <ligand>
        <name>AMP</name>
        <dbReference type="ChEBI" id="CHEBI:456215"/>
    </ligand>
</feature>
<evidence type="ECO:0000256" key="7">
    <source>
        <dbReference type="RuleBase" id="RU003331"/>
    </source>
</evidence>
<feature type="region of interest" description="LID" evidence="5">
    <location>
        <begin position="123"/>
        <end position="160"/>
    </location>
</feature>
<dbReference type="AlphaFoldDB" id="A0A7R6SYL2"/>
<dbReference type="Pfam" id="PF00406">
    <property type="entry name" value="ADK"/>
    <property type="match status" value="1"/>
</dbReference>
<dbReference type="GO" id="GO:0005524">
    <property type="term" value="F:ATP binding"/>
    <property type="evidence" value="ECO:0007669"/>
    <property type="project" value="UniProtKB-UniRule"/>
</dbReference>
<keyword evidence="3 5" id="KW-0547">Nucleotide-binding</keyword>
<evidence type="ECO:0000256" key="3">
    <source>
        <dbReference type="ARBA" id="ARBA00022741"/>
    </source>
</evidence>
<evidence type="ECO:0000313" key="10">
    <source>
        <dbReference type="Proteomes" id="UP000595564"/>
    </source>
</evidence>
<dbReference type="UniPathway" id="UPA00588">
    <property type="reaction ID" value="UER00649"/>
</dbReference>
<feature type="binding site" evidence="5">
    <location>
        <begin position="87"/>
        <end position="90"/>
    </location>
    <ligand>
        <name>AMP</name>
        <dbReference type="ChEBI" id="CHEBI:456215"/>
    </ligand>
</feature>
<keyword evidence="10" id="KW-1185">Reference proteome</keyword>
<dbReference type="InterPro" id="IPR033690">
    <property type="entry name" value="Adenylat_kinase_CS"/>
</dbReference>
<comment type="function">
    <text evidence="5">Catalyzes the reversible transfer of the terminal phosphate group between ATP and AMP. Plays an important role in cellular energy homeostasis and in adenine nucleotide metabolism.</text>
</comment>
<name>A0A7R6SYL2_9BACT</name>
<sequence length="211" mass="23810">MKKSIIMLGAPGVGKGTQAKLISEKYGIPHISTGDMLRAAVAEGTELGLKAKEIMERGDLVPDEIMYGIVKERLAKDDCKEGYILDGFPRTIPQAEFLDTVDKINFAIYIYVPEELIVKRLVLRRTCPNCGAMYHLEYNPPKKDNICDKCGTPLIQRDDDKEEVVKNRLAVYNEKTAVLLDYYRNRGILYKIDGNRDINEVLQSIVQVIGE</sequence>
<comment type="subcellular location">
    <subcellularLocation>
        <location evidence="5 7">Cytoplasm</location>
    </subcellularLocation>
</comment>
<reference evidence="9 10" key="1">
    <citation type="journal article" date="2012" name="Extremophiles">
        <title>Thermotomaculum hydrothermale gen. nov., sp. nov., a novel heterotrophic thermophile within the phylum Acidobacteria from a deep-sea hydrothermal vent chimney in the Southern Okinawa Trough.</title>
        <authorList>
            <person name="Izumi H."/>
            <person name="Nunoura T."/>
            <person name="Miyazaki M."/>
            <person name="Mino S."/>
            <person name="Toki T."/>
            <person name="Takai K."/>
            <person name="Sako Y."/>
            <person name="Sawabe T."/>
            <person name="Nakagawa S."/>
        </authorList>
    </citation>
    <scope>NUCLEOTIDE SEQUENCE [LARGE SCALE GENOMIC DNA]</scope>
    <source>
        <strain evidence="9 10">AC55</strain>
    </source>
</reference>
<feature type="binding site" evidence="5">
    <location>
        <position position="130"/>
    </location>
    <ligand>
        <name>Zn(2+)</name>
        <dbReference type="ChEBI" id="CHEBI:29105"/>
        <note>structural</note>
    </ligand>
</feature>
<dbReference type="InterPro" id="IPR006259">
    <property type="entry name" value="Adenyl_kin_sub"/>
</dbReference>
<dbReference type="InterPro" id="IPR000850">
    <property type="entry name" value="Adenylat/UMP-CMP_kin"/>
</dbReference>
<keyword evidence="5" id="KW-0963">Cytoplasm</keyword>
<evidence type="ECO:0000256" key="1">
    <source>
        <dbReference type="ARBA" id="ARBA00022679"/>
    </source>
</evidence>
<dbReference type="GO" id="GO:0004017">
    <property type="term" value="F:AMP kinase activity"/>
    <property type="evidence" value="ECO:0007669"/>
    <property type="project" value="UniProtKB-UniRule"/>
</dbReference>
<dbReference type="CDD" id="cd01428">
    <property type="entry name" value="ADK"/>
    <property type="match status" value="1"/>
</dbReference>
<feature type="binding site" evidence="5">
    <location>
        <begin position="59"/>
        <end position="61"/>
    </location>
    <ligand>
        <name>AMP</name>
        <dbReference type="ChEBI" id="CHEBI:456215"/>
    </ligand>
</feature>
<accession>A0A7R6SYL2</accession>
<gene>
    <name evidence="5 9" type="primary">adk</name>
    <name evidence="9" type="ORF">TTHT_1397</name>
</gene>
<evidence type="ECO:0000256" key="4">
    <source>
        <dbReference type="ARBA" id="ARBA00022777"/>
    </source>
</evidence>
<dbReference type="PANTHER" id="PTHR23359">
    <property type="entry name" value="NUCLEOTIDE KINASE"/>
    <property type="match status" value="1"/>
</dbReference>
<dbReference type="InterPro" id="IPR027417">
    <property type="entry name" value="P-loop_NTPase"/>
</dbReference>
<dbReference type="NCBIfam" id="TIGR01351">
    <property type="entry name" value="adk"/>
    <property type="match status" value="1"/>
</dbReference>
<feature type="binding site" evidence="5">
    <location>
        <position position="157"/>
    </location>
    <ligand>
        <name>AMP</name>
        <dbReference type="ChEBI" id="CHEBI:456215"/>
    </ligand>
</feature>
<comment type="catalytic activity">
    <reaction evidence="5 7">
        <text>AMP + ATP = 2 ADP</text>
        <dbReference type="Rhea" id="RHEA:12973"/>
        <dbReference type="ChEBI" id="CHEBI:30616"/>
        <dbReference type="ChEBI" id="CHEBI:456215"/>
        <dbReference type="ChEBI" id="CHEBI:456216"/>
        <dbReference type="EC" id="2.7.4.3"/>
    </reaction>
</comment>
<dbReference type="NCBIfam" id="NF001381">
    <property type="entry name" value="PRK00279.1-3"/>
    <property type="match status" value="1"/>
</dbReference>
<dbReference type="NCBIfam" id="NF001380">
    <property type="entry name" value="PRK00279.1-2"/>
    <property type="match status" value="1"/>
</dbReference>
<dbReference type="PROSITE" id="PS00113">
    <property type="entry name" value="ADENYLATE_KINASE"/>
    <property type="match status" value="1"/>
</dbReference>
<dbReference type="GO" id="GO:0008270">
    <property type="term" value="F:zinc ion binding"/>
    <property type="evidence" value="ECO:0007669"/>
    <property type="project" value="UniProtKB-UniRule"/>
</dbReference>
<feature type="binding site" evidence="5">
    <location>
        <position position="196"/>
    </location>
    <ligand>
        <name>ATP</name>
        <dbReference type="ChEBI" id="CHEBI:30616"/>
    </ligand>
</feature>
<proteinExistence type="inferred from homology"/>
<feature type="binding site" evidence="5">
    <location>
        <position position="147"/>
    </location>
    <ligand>
        <name>Zn(2+)</name>
        <dbReference type="ChEBI" id="CHEBI:29105"/>
        <note>structural</note>
    </ligand>
</feature>
<comment type="similarity">
    <text evidence="5 6">Belongs to the adenylate kinase family.</text>
</comment>
<dbReference type="HAMAP" id="MF_00235">
    <property type="entry name" value="Adenylate_kinase_Adk"/>
    <property type="match status" value="1"/>
</dbReference>
<protein>
    <recommendedName>
        <fullName evidence="5 7">Adenylate kinase</fullName>
        <shortName evidence="5">AK</shortName>
        <ecNumber evidence="5 7">2.7.4.3</ecNumber>
    </recommendedName>
    <alternativeName>
        <fullName evidence="5">ATP-AMP transphosphorylase</fullName>
    </alternativeName>
    <alternativeName>
        <fullName evidence="5">ATP:AMP phosphotransferase</fullName>
    </alternativeName>
    <alternativeName>
        <fullName evidence="5">Adenylate monophosphate kinase</fullName>
    </alternativeName>
</protein>
<feature type="binding site" evidence="5">
    <location>
        <begin position="12"/>
        <end position="17"/>
    </location>
    <ligand>
        <name>ATP</name>
        <dbReference type="ChEBI" id="CHEBI:30616"/>
    </ligand>
</feature>
<dbReference type="GO" id="GO:0044209">
    <property type="term" value="P:AMP salvage"/>
    <property type="evidence" value="ECO:0007669"/>
    <property type="project" value="UniProtKB-UniRule"/>
</dbReference>
<comment type="pathway">
    <text evidence="5">Purine metabolism; AMP biosynthesis via salvage pathway; AMP from ADP: step 1/1.</text>
</comment>
<evidence type="ECO:0000259" key="8">
    <source>
        <dbReference type="Pfam" id="PF05191"/>
    </source>
</evidence>
<dbReference type="GO" id="GO:0005737">
    <property type="term" value="C:cytoplasm"/>
    <property type="evidence" value="ECO:0007669"/>
    <property type="project" value="UniProtKB-SubCell"/>
</dbReference>
<dbReference type="NCBIfam" id="NF011100">
    <property type="entry name" value="PRK14527.1"/>
    <property type="match status" value="1"/>
</dbReference>
<evidence type="ECO:0000256" key="6">
    <source>
        <dbReference type="RuleBase" id="RU003330"/>
    </source>
</evidence>
<organism evidence="9 10">
    <name type="scientific">Thermotomaculum hydrothermale</name>
    <dbReference type="NCBI Taxonomy" id="981385"/>
    <lineage>
        <taxon>Bacteria</taxon>
        <taxon>Pseudomonadati</taxon>
        <taxon>Acidobacteriota</taxon>
        <taxon>Holophagae</taxon>
        <taxon>Thermotomaculales</taxon>
        <taxon>Thermotomaculaceae</taxon>
        <taxon>Thermotomaculum</taxon>
    </lineage>
</organism>
<comment type="subunit">
    <text evidence="5 7">Monomer.</text>
</comment>
<feature type="region of interest" description="NMP" evidence="5">
    <location>
        <begin position="32"/>
        <end position="61"/>
    </location>
</feature>
<dbReference type="SUPFAM" id="SSF52540">
    <property type="entry name" value="P-loop containing nucleoside triphosphate hydrolases"/>
    <property type="match status" value="1"/>
</dbReference>
<comment type="caution">
    <text evidence="5">Lacks conserved residue(s) required for the propagation of feature annotation.</text>
</comment>
<feature type="binding site" evidence="5">
    <location>
        <position position="150"/>
    </location>
    <ligand>
        <name>Zn(2+)</name>
        <dbReference type="ChEBI" id="CHEBI:29105"/>
        <note>structural</note>
    </ligand>
</feature>
<evidence type="ECO:0000256" key="2">
    <source>
        <dbReference type="ARBA" id="ARBA00022727"/>
    </source>
</evidence>
<keyword evidence="1 5" id="KW-0808">Transferase</keyword>
<feature type="binding site" evidence="5">
    <location>
        <position position="94"/>
    </location>
    <ligand>
        <name>AMP</name>
        <dbReference type="ChEBI" id="CHEBI:456215"/>
    </ligand>
</feature>
<dbReference type="InterPro" id="IPR007862">
    <property type="entry name" value="Adenylate_kinase_lid-dom"/>
</dbReference>
<evidence type="ECO:0000256" key="5">
    <source>
        <dbReference type="HAMAP-Rule" id="MF_00235"/>
    </source>
</evidence>
<dbReference type="EMBL" id="AP017470">
    <property type="protein sequence ID" value="BBB32909.1"/>
    <property type="molecule type" value="Genomic_DNA"/>
</dbReference>
<dbReference type="FunFam" id="3.40.50.300:FF:000106">
    <property type="entry name" value="Adenylate kinase mitochondrial"/>
    <property type="match status" value="1"/>
</dbReference>